<feature type="chain" id="PRO_5045949645" evidence="3">
    <location>
        <begin position="20"/>
        <end position="567"/>
    </location>
</feature>
<feature type="region of interest" description="Disordered" evidence="1">
    <location>
        <begin position="441"/>
        <end position="473"/>
    </location>
</feature>
<evidence type="ECO:0000256" key="1">
    <source>
        <dbReference type="SAM" id="MobiDB-lite"/>
    </source>
</evidence>
<evidence type="ECO:0000313" key="5">
    <source>
        <dbReference type="EMBL" id="KAL2832910.1"/>
    </source>
</evidence>
<feature type="domain" description="Peptidase A1" evidence="4">
    <location>
        <begin position="39"/>
        <end position="409"/>
    </location>
</feature>
<feature type="transmembrane region" description="Helical" evidence="2">
    <location>
        <begin position="480"/>
        <end position="502"/>
    </location>
</feature>
<dbReference type="InterPro" id="IPR033121">
    <property type="entry name" value="PEPTIDASE_A1"/>
</dbReference>
<feature type="signal peptide" evidence="3">
    <location>
        <begin position="1"/>
        <end position="19"/>
    </location>
</feature>
<gene>
    <name evidence="5" type="ORF">BDW59DRAFT_180518</name>
</gene>
<protein>
    <submittedName>
        <fullName evidence="5">Aspartic peptidase domain-containing protein</fullName>
    </submittedName>
</protein>
<keyword evidence="3" id="KW-0732">Signal</keyword>
<evidence type="ECO:0000313" key="6">
    <source>
        <dbReference type="Proteomes" id="UP001610335"/>
    </source>
</evidence>
<keyword evidence="6" id="KW-1185">Reference proteome</keyword>
<evidence type="ECO:0000256" key="3">
    <source>
        <dbReference type="SAM" id="SignalP"/>
    </source>
</evidence>
<sequence length="567" mass="60758">MRRTSLVVLATQLLPAVHAQTPYIMNWSPHFYGPDGPWQAVTIAVGSNNQQIALYPGANYASTILADSICANSTLSSTCYAARAGTYNQSESATSISPDRNSSSSWNVFYWSVQGGSIQGTIGDEVTLGETVIPNVSFTTIYDTYQTYPNGRSYPVSVGNLALGAPRLRQTSSGLSLNMIAAWLYISNQIPSYSYSMHIGSVDPPIAGSLVLGGYDRTRLIGQASSQSVVDTAGILQIVLRDIGLGVAEGGSPFPSFTTSHRGGLFLDDEYQNGGVVLPRLVTIDPTKPYMYLPEATCNAITAFFPVSFDTGFGLYIWDTNSADYTTLTSSPTYLSFTFNKGGSTTQNITVRVPLQLLTLTLQEPLVEGQNLTYFPCFLSADTPVLGRAFLQAAFMGVNWFEGENNGTWFLGQAPGPTLPGGEDIAPIAVVDTTLRGSEEGSWAESWTRHWTPLEINDQTSNSNTTDTSDSSGLSTGAKAGIGVGAGISGVILAAVGVYATILRRRKQTTKTHEKDTPVIAANTCGQAFTELPAGNMKGGPMELASKGTTQPREIMETERVREYELE</sequence>
<reference evidence="5 6" key="1">
    <citation type="submission" date="2024-07" db="EMBL/GenBank/DDBJ databases">
        <title>Section-level genome sequencing and comparative genomics of Aspergillus sections Usti and Cavernicolus.</title>
        <authorList>
            <consortium name="Lawrence Berkeley National Laboratory"/>
            <person name="Nybo J.L."/>
            <person name="Vesth T.C."/>
            <person name="Theobald S."/>
            <person name="Frisvad J.C."/>
            <person name="Larsen T.O."/>
            <person name="Kjaerboelling I."/>
            <person name="Rothschild-Mancinelli K."/>
            <person name="Lyhne E.K."/>
            <person name="Kogle M.E."/>
            <person name="Barry K."/>
            <person name="Clum A."/>
            <person name="Na H."/>
            <person name="Ledsgaard L."/>
            <person name="Lin J."/>
            <person name="Lipzen A."/>
            <person name="Kuo A."/>
            <person name="Riley R."/>
            <person name="Mondo S."/>
            <person name="LaButti K."/>
            <person name="Haridas S."/>
            <person name="Pangalinan J."/>
            <person name="Salamov A.A."/>
            <person name="Simmons B.A."/>
            <person name="Magnuson J.K."/>
            <person name="Chen J."/>
            <person name="Drula E."/>
            <person name="Henrissat B."/>
            <person name="Wiebenga A."/>
            <person name="Lubbers R.J."/>
            <person name="Gomes A.C."/>
            <person name="Makela M.R."/>
            <person name="Stajich J."/>
            <person name="Grigoriev I.V."/>
            <person name="Mortensen U.H."/>
            <person name="De vries R.P."/>
            <person name="Baker S.E."/>
            <person name="Andersen M.R."/>
        </authorList>
    </citation>
    <scope>NUCLEOTIDE SEQUENCE [LARGE SCALE GENOMIC DNA]</scope>
    <source>
        <strain evidence="5 6">CBS 600.67</strain>
    </source>
</reference>
<dbReference type="PROSITE" id="PS51767">
    <property type="entry name" value="PEPTIDASE_A1"/>
    <property type="match status" value="1"/>
</dbReference>
<comment type="caution">
    <text evidence="5">The sequence shown here is derived from an EMBL/GenBank/DDBJ whole genome shotgun (WGS) entry which is preliminary data.</text>
</comment>
<keyword evidence="2" id="KW-1133">Transmembrane helix</keyword>
<name>A0ABR4IYU9_9EURO</name>
<evidence type="ECO:0000259" key="4">
    <source>
        <dbReference type="PROSITE" id="PS51767"/>
    </source>
</evidence>
<proteinExistence type="predicted"/>
<dbReference type="EMBL" id="JBFXLS010000005">
    <property type="protein sequence ID" value="KAL2832910.1"/>
    <property type="molecule type" value="Genomic_DNA"/>
</dbReference>
<keyword evidence="2" id="KW-0472">Membrane</keyword>
<dbReference type="InterPro" id="IPR021109">
    <property type="entry name" value="Peptidase_aspartic_dom_sf"/>
</dbReference>
<feature type="compositionally biased region" description="Basic and acidic residues" evidence="1">
    <location>
        <begin position="554"/>
        <end position="567"/>
    </location>
</feature>
<accession>A0ABR4IYU9</accession>
<keyword evidence="2" id="KW-0812">Transmembrane</keyword>
<dbReference type="Gene3D" id="2.40.70.10">
    <property type="entry name" value="Acid Proteases"/>
    <property type="match status" value="2"/>
</dbReference>
<feature type="compositionally biased region" description="Low complexity" evidence="1">
    <location>
        <begin position="460"/>
        <end position="473"/>
    </location>
</feature>
<organism evidence="5 6">
    <name type="scientific">Aspergillus cavernicola</name>
    <dbReference type="NCBI Taxonomy" id="176166"/>
    <lineage>
        <taxon>Eukaryota</taxon>
        <taxon>Fungi</taxon>
        <taxon>Dikarya</taxon>
        <taxon>Ascomycota</taxon>
        <taxon>Pezizomycotina</taxon>
        <taxon>Eurotiomycetes</taxon>
        <taxon>Eurotiomycetidae</taxon>
        <taxon>Eurotiales</taxon>
        <taxon>Aspergillaceae</taxon>
        <taxon>Aspergillus</taxon>
        <taxon>Aspergillus subgen. Nidulantes</taxon>
    </lineage>
</organism>
<evidence type="ECO:0000256" key="2">
    <source>
        <dbReference type="SAM" id="Phobius"/>
    </source>
</evidence>
<feature type="region of interest" description="Disordered" evidence="1">
    <location>
        <begin position="544"/>
        <end position="567"/>
    </location>
</feature>
<dbReference type="Proteomes" id="UP001610335">
    <property type="component" value="Unassembled WGS sequence"/>
</dbReference>
<dbReference type="SUPFAM" id="SSF50630">
    <property type="entry name" value="Acid proteases"/>
    <property type="match status" value="1"/>
</dbReference>